<proteinExistence type="predicted"/>
<feature type="region of interest" description="Disordered" evidence="1">
    <location>
        <begin position="106"/>
        <end position="146"/>
    </location>
</feature>
<dbReference type="Proteomes" id="UP000441523">
    <property type="component" value="Unassembled WGS sequence"/>
</dbReference>
<organism evidence="3 4">
    <name type="scientific">Methylobacterium planeticum</name>
    <dbReference type="NCBI Taxonomy" id="2615211"/>
    <lineage>
        <taxon>Bacteria</taxon>
        <taxon>Pseudomonadati</taxon>
        <taxon>Pseudomonadota</taxon>
        <taxon>Alphaproteobacteria</taxon>
        <taxon>Hyphomicrobiales</taxon>
        <taxon>Methylobacteriaceae</taxon>
        <taxon>Methylobacterium</taxon>
    </lineage>
</organism>
<gene>
    <name evidence="3" type="ORF">F6X51_23750</name>
</gene>
<dbReference type="InterPro" id="IPR011008">
    <property type="entry name" value="Dimeric_a/b-barrel"/>
</dbReference>
<sequence length="146" mass="16220">MPFVSITRLRIRAVRFLPGFAVLAVRTRNQVLQAPGFRGGALLNDKAFALWTMTAWDDEASMRGYILGGAHRIAMPRLVAWCDEASVVHWTQPEDALPSWEEADRRMRANGRPSRVRHPSPDHAGLTYRAPRLTGAAPLRPSAPPA</sequence>
<dbReference type="EMBL" id="VZZJ01000032">
    <property type="protein sequence ID" value="KAB1070097.1"/>
    <property type="molecule type" value="Genomic_DNA"/>
</dbReference>
<accession>A0A6N6MKD9</accession>
<evidence type="ECO:0000313" key="4">
    <source>
        <dbReference type="Proteomes" id="UP000441523"/>
    </source>
</evidence>
<dbReference type="InterPro" id="IPR021708">
    <property type="entry name" value="DUF3291"/>
</dbReference>
<dbReference type="RefSeq" id="WP_150966150.1">
    <property type="nucleotide sequence ID" value="NZ_VZZJ01000032.1"/>
</dbReference>
<feature type="domain" description="DUF3291" evidence="2">
    <location>
        <begin position="46"/>
        <end position="108"/>
    </location>
</feature>
<dbReference type="SUPFAM" id="SSF54909">
    <property type="entry name" value="Dimeric alpha+beta barrel"/>
    <property type="match status" value="1"/>
</dbReference>
<protein>
    <submittedName>
        <fullName evidence="3">DUF3291 domain-containing protein</fullName>
    </submittedName>
</protein>
<comment type="caution">
    <text evidence="3">The sequence shown here is derived from an EMBL/GenBank/DDBJ whole genome shotgun (WGS) entry which is preliminary data.</text>
</comment>
<name>A0A6N6MKD9_9HYPH</name>
<dbReference type="Pfam" id="PF11695">
    <property type="entry name" value="DUF3291"/>
    <property type="match status" value="1"/>
</dbReference>
<dbReference type="AlphaFoldDB" id="A0A6N6MKD9"/>
<reference evidence="3 4" key="1">
    <citation type="submission" date="2019-09" db="EMBL/GenBank/DDBJ databases">
        <title>YIM 132548 draft genome.</title>
        <authorList>
            <person name="Jiang L."/>
        </authorList>
    </citation>
    <scope>NUCLEOTIDE SEQUENCE [LARGE SCALE GENOMIC DNA]</scope>
    <source>
        <strain evidence="3 4">YIM 132548</strain>
    </source>
</reference>
<evidence type="ECO:0000256" key="1">
    <source>
        <dbReference type="SAM" id="MobiDB-lite"/>
    </source>
</evidence>
<keyword evidence="4" id="KW-1185">Reference proteome</keyword>
<evidence type="ECO:0000259" key="2">
    <source>
        <dbReference type="Pfam" id="PF11695"/>
    </source>
</evidence>
<evidence type="ECO:0000313" key="3">
    <source>
        <dbReference type="EMBL" id="KAB1070097.1"/>
    </source>
</evidence>